<dbReference type="SUPFAM" id="SSF56024">
    <property type="entry name" value="Phospholipase D/nuclease"/>
    <property type="match status" value="2"/>
</dbReference>
<keyword evidence="13" id="KW-1185">Reference proteome</keyword>
<dbReference type="SMART" id="SM00155">
    <property type="entry name" value="PLDc"/>
    <property type="match status" value="2"/>
</dbReference>
<evidence type="ECO:0000256" key="2">
    <source>
        <dbReference type="ARBA" id="ARBA00003145"/>
    </source>
</evidence>
<evidence type="ECO:0000256" key="7">
    <source>
        <dbReference type="ARBA" id="ARBA00022801"/>
    </source>
</evidence>
<evidence type="ECO:0000256" key="1">
    <source>
        <dbReference type="ARBA" id="ARBA00000798"/>
    </source>
</evidence>
<evidence type="ECO:0000256" key="4">
    <source>
        <dbReference type="ARBA" id="ARBA00018392"/>
    </source>
</evidence>
<evidence type="ECO:0000313" key="12">
    <source>
        <dbReference type="EMBL" id="MDQ0316362.1"/>
    </source>
</evidence>
<evidence type="ECO:0000256" key="8">
    <source>
        <dbReference type="ARBA" id="ARBA00023098"/>
    </source>
</evidence>
<dbReference type="AlphaFoldDB" id="A0AAE4ATP9"/>
<dbReference type="GO" id="GO:0004630">
    <property type="term" value="F:phospholipase D activity"/>
    <property type="evidence" value="ECO:0007669"/>
    <property type="project" value="UniProtKB-EC"/>
</dbReference>
<evidence type="ECO:0000256" key="5">
    <source>
        <dbReference type="ARBA" id="ARBA00022525"/>
    </source>
</evidence>
<keyword evidence="8" id="KW-0443">Lipid metabolism</keyword>
<keyword evidence="5" id="KW-0964">Secreted</keyword>
<evidence type="ECO:0000256" key="10">
    <source>
        <dbReference type="SAM" id="MobiDB-lite"/>
    </source>
</evidence>
<dbReference type="EMBL" id="JAUSUL010000002">
    <property type="protein sequence ID" value="MDQ0316362.1"/>
    <property type="molecule type" value="Genomic_DNA"/>
</dbReference>
<name>A0AAE4ATP9_9HYPH</name>
<comment type="function">
    <text evidence="2">Could be a virulence factor.</text>
</comment>
<dbReference type="Pfam" id="PF13091">
    <property type="entry name" value="PLDc_2"/>
    <property type="match status" value="1"/>
</dbReference>
<reference evidence="12" key="1">
    <citation type="submission" date="2023-07" db="EMBL/GenBank/DDBJ databases">
        <title>Genomic Encyclopedia of Type Strains, Phase IV (KMG-IV): sequencing the most valuable type-strain genomes for metagenomic binning, comparative biology and taxonomic classification.</title>
        <authorList>
            <person name="Goeker M."/>
        </authorList>
    </citation>
    <scope>NUCLEOTIDE SEQUENCE</scope>
    <source>
        <strain evidence="12">DSM 21202</strain>
    </source>
</reference>
<dbReference type="Proteomes" id="UP001229244">
    <property type="component" value="Unassembled WGS sequence"/>
</dbReference>
<feature type="domain" description="PLD phosphodiesterase" evidence="11">
    <location>
        <begin position="474"/>
        <end position="496"/>
    </location>
</feature>
<dbReference type="GO" id="GO:0009395">
    <property type="term" value="P:phospholipid catabolic process"/>
    <property type="evidence" value="ECO:0007669"/>
    <property type="project" value="TreeGrafter"/>
</dbReference>
<dbReference type="PANTHER" id="PTHR18896:SF76">
    <property type="entry name" value="PHOSPHOLIPASE"/>
    <property type="match status" value="1"/>
</dbReference>
<keyword evidence="6" id="KW-0677">Repeat</keyword>
<dbReference type="GO" id="GO:0005576">
    <property type="term" value="C:extracellular region"/>
    <property type="evidence" value="ECO:0007669"/>
    <property type="project" value="UniProtKB-SubCell"/>
</dbReference>
<dbReference type="InterPro" id="IPR015679">
    <property type="entry name" value="PLipase_D_fam"/>
</dbReference>
<protein>
    <recommendedName>
        <fullName evidence="4">Phospholipase D</fullName>
    </recommendedName>
    <alternativeName>
        <fullName evidence="9">Choline phosphatase</fullName>
    </alternativeName>
</protein>
<evidence type="ECO:0000256" key="9">
    <source>
        <dbReference type="ARBA" id="ARBA00029594"/>
    </source>
</evidence>
<evidence type="ECO:0000313" key="13">
    <source>
        <dbReference type="Proteomes" id="UP001229244"/>
    </source>
</evidence>
<feature type="region of interest" description="Disordered" evidence="10">
    <location>
        <begin position="1"/>
        <end position="26"/>
    </location>
</feature>
<dbReference type="Gene3D" id="3.30.870.10">
    <property type="entry name" value="Endonuclease Chain A"/>
    <property type="match status" value="2"/>
</dbReference>
<comment type="subcellular location">
    <subcellularLocation>
        <location evidence="3">Secreted</location>
    </subcellularLocation>
</comment>
<dbReference type="InterPro" id="IPR025202">
    <property type="entry name" value="PLD-like_dom"/>
</dbReference>
<dbReference type="CDD" id="cd09105">
    <property type="entry name" value="PLDc_vPLD1_2_like_2"/>
    <property type="match status" value="1"/>
</dbReference>
<evidence type="ECO:0000259" key="11">
    <source>
        <dbReference type="PROSITE" id="PS50035"/>
    </source>
</evidence>
<accession>A0AAE4ATP9</accession>
<gene>
    <name evidence="12" type="ORF">J2S73_002819</name>
</gene>
<comment type="caution">
    <text evidence="12">The sequence shown here is derived from an EMBL/GenBank/DDBJ whole genome shotgun (WGS) entry which is preliminary data.</text>
</comment>
<evidence type="ECO:0000256" key="3">
    <source>
        <dbReference type="ARBA" id="ARBA00004613"/>
    </source>
</evidence>
<keyword evidence="7" id="KW-0378">Hydrolase</keyword>
<dbReference type="InterPro" id="IPR001736">
    <property type="entry name" value="PLipase_D/transphosphatidylase"/>
</dbReference>
<dbReference type="RefSeq" id="WP_306886186.1">
    <property type="nucleotide sequence ID" value="NZ_JAUSUL010000002.1"/>
</dbReference>
<dbReference type="Pfam" id="PF00614">
    <property type="entry name" value="PLDc"/>
    <property type="match status" value="1"/>
</dbReference>
<sequence length="581" mass="65349">MRQSNNLSEDALPRRADSATGAPARSEADVAAPLGFGPAFPTRPAGLVEPLIEASAAFPMMERLVLEAEHTAHFAFRLFDPETRLQSDEAKSRGFRTWGDLLVDAARRGVRVRLLLTDFEPVVAHELHELAWQNAERIERYIAQIPTDAPGKVDVLVALHEGEIGFGLRSGLWPAVRQKLKRLVSQKPDAVGFPGVAHLMLASRPRFVPPGRVWPATHHQKLLVVDGRKTVIGGIDIDERRYDDPEHNRPTEQTWHDVSLYVDGPVASDAARHFGDFWNREVTRYGGGGDQLPGWSLPPGHDRQTVPRCIPSVRDTMKLAPIDAEVTDGQPSIRFLRTLSAVRDGPFAITPRPVVTEIEDAFVETIQSATRLLYIENQFFRLRRVADLIGKQMEAHPELEVILLLPMAPDMVAFEHQRGPEMRFGEWLQVRAVRRLIERGGDRFGAFSIVRSADAEPNLDPRAKAFGSGIIYPHAKVMIADDRRALVGSANINGRSFRMDTEAALAWTDDPRIRAFRDRLFETHLCESAPEGMSPLAYWRETADFNRDAEPEDRRGFVVPYQLGVARRFSRFQRFIPEAYL</sequence>
<proteinExistence type="predicted"/>
<dbReference type="PANTHER" id="PTHR18896">
    <property type="entry name" value="PHOSPHOLIPASE D"/>
    <property type="match status" value="1"/>
</dbReference>
<organism evidence="12 13">
    <name type="scientific">Amorphus orientalis</name>
    <dbReference type="NCBI Taxonomy" id="649198"/>
    <lineage>
        <taxon>Bacteria</taxon>
        <taxon>Pseudomonadati</taxon>
        <taxon>Pseudomonadota</taxon>
        <taxon>Alphaproteobacteria</taxon>
        <taxon>Hyphomicrobiales</taxon>
        <taxon>Amorphaceae</taxon>
        <taxon>Amorphus</taxon>
    </lineage>
</organism>
<evidence type="ECO:0000256" key="6">
    <source>
        <dbReference type="ARBA" id="ARBA00022737"/>
    </source>
</evidence>
<feature type="domain" description="PLD phosphodiesterase" evidence="11">
    <location>
        <begin position="214"/>
        <end position="241"/>
    </location>
</feature>
<comment type="catalytic activity">
    <reaction evidence="1">
        <text>a 1,2-diacyl-sn-glycero-3-phosphocholine + H2O = a 1,2-diacyl-sn-glycero-3-phosphate + choline + H(+)</text>
        <dbReference type="Rhea" id="RHEA:14445"/>
        <dbReference type="ChEBI" id="CHEBI:15354"/>
        <dbReference type="ChEBI" id="CHEBI:15377"/>
        <dbReference type="ChEBI" id="CHEBI:15378"/>
        <dbReference type="ChEBI" id="CHEBI:57643"/>
        <dbReference type="ChEBI" id="CHEBI:58608"/>
        <dbReference type="EC" id="3.1.4.4"/>
    </reaction>
</comment>
<dbReference type="PROSITE" id="PS50035">
    <property type="entry name" value="PLD"/>
    <property type="match status" value="2"/>
</dbReference>